<evidence type="ECO:0000259" key="1">
    <source>
        <dbReference type="Pfam" id="PF01902"/>
    </source>
</evidence>
<keyword evidence="2" id="KW-0436">Ligase</keyword>
<feature type="domain" description="Diphthamide synthase" evidence="1">
    <location>
        <begin position="13"/>
        <end position="219"/>
    </location>
</feature>
<accession>A0A8J6N1K5</accession>
<dbReference type="PIRSF" id="PIRSF039123">
    <property type="entry name" value="Diphthamide_synthase"/>
    <property type="match status" value="1"/>
</dbReference>
<dbReference type="PANTHER" id="PTHR12196">
    <property type="entry name" value="DOMAIN OF UNKNOWN FUNCTION 71 DUF71 -CONTAINING PROTEIN"/>
    <property type="match status" value="1"/>
</dbReference>
<dbReference type="AlphaFoldDB" id="A0A8J6N1K5"/>
<dbReference type="GO" id="GO:0017178">
    <property type="term" value="F:diphthine-ammonia ligase activity"/>
    <property type="evidence" value="ECO:0007669"/>
    <property type="project" value="UniProtKB-EC"/>
</dbReference>
<reference evidence="2 3" key="1">
    <citation type="submission" date="2020-08" db="EMBL/GenBank/DDBJ databases">
        <title>Bridging the membrane lipid divide: bacteria of the FCB group superphylum have the potential to synthesize archaeal ether lipids.</title>
        <authorList>
            <person name="Villanueva L."/>
            <person name="Von Meijenfeldt F.A.B."/>
            <person name="Westbye A.B."/>
            <person name="Yadav S."/>
            <person name="Hopmans E.C."/>
            <person name="Dutilh B.E."/>
            <person name="Sinninghe Damste J.S."/>
        </authorList>
    </citation>
    <scope>NUCLEOTIDE SEQUENCE [LARGE SCALE GENOMIC DNA]</scope>
    <source>
        <strain evidence="2">NIOZ-UU27</strain>
    </source>
</reference>
<dbReference type="Proteomes" id="UP000650524">
    <property type="component" value="Unassembled WGS sequence"/>
</dbReference>
<dbReference type="InterPro" id="IPR030662">
    <property type="entry name" value="DPH6/MJ0570"/>
</dbReference>
<dbReference type="EC" id="6.3.1.14" evidence="2"/>
<dbReference type="EMBL" id="JACNJD010000239">
    <property type="protein sequence ID" value="MBC8177854.1"/>
    <property type="molecule type" value="Genomic_DNA"/>
</dbReference>
<sequence length="227" mass="25585">MNPIKGKQFFCSWSGGKDSCLALYLAIQDGAIPKALLTMLQEDGKRSRAHGLPVSVLQQQAMALRIPLVTCRSSWDNYERHFSDTISEFRKEGIEYGVFGDIDLEAHLEWVERVCSSVHIQSYEPLWKTPRRDLLDKFFKLGFKATVIAVKQGALDSSFLGRTLNDEVIVKMENAGIDASGEEGEYHTVVTDGPIFRHAVAIKSEEHILREGYCFLDVSGIREKKKC</sequence>
<dbReference type="PANTHER" id="PTHR12196:SF2">
    <property type="entry name" value="DIPHTHINE--AMMONIA LIGASE"/>
    <property type="match status" value="1"/>
</dbReference>
<proteinExistence type="predicted"/>
<dbReference type="GO" id="GO:0017183">
    <property type="term" value="P:protein histidyl modification to diphthamide"/>
    <property type="evidence" value="ECO:0007669"/>
    <property type="project" value="TreeGrafter"/>
</dbReference>
<dbReference type="InterPro" id="IPR002761">
    <property type="entry name" value="Diphthami_syn_dom"/>
</dbReference>
<protein>
    <submittedName>
        <fullName evidence="2">Diphthine--ammonia ligase</fullName>
        <ecNumber evidence="2">6.3.1.14</ecNumber>
    </submittedName>
</protein>
<dbReference type="Gene3D" id="3.40.50.620">
    <property type="entry name" value="HUPs"/>
    <property type="match status" value="1"/>
</dbReference>
<dbReference type="NCBIfam" id="TIGR00290">
    <property type="entry name" value="MJ0570_dom"/>
    <property type="match status" value="1"/>
</dbReference>
<dbReference type="InterPro" id="IPR014729">
    <property type="entry name" value="Rossmann-like_a/b/a_fold"/>
</dbReference>
<name>A0A8J6N1K5_9DELT</name>
<organism evidence="2 3">
    <name type="scientific">Candidatus Desulfacyla euxinica</name>
    <dbReference type="NCBI Taxonomy" id="2841693"/>
    <lineage>
        <taxon>Bacteria</taxon>
        <taxon>Deltaproteobacteria</taxon>
        <taxon>Candidatus Desulfacyla</taxon>
    </lineage>
</organism>
<gene>
    <name evidence="2" type="ORF">H8E19_10665</name>
</gene>
<dbReference type="SUPFAM" id="SSF52402">
    <property type="entry name" value="Adenine nucleotide alpha hydrolases-like"/>
    <property type="match status" value="1"/>
</dbReference>
<dbReference type="CDD" id="cd01994">
    <property type="entry name" value="AANH_PF0828-like"/>
    <property type="match status" value="1"/>
</dbReference>
<evidence type="ECO:0000313" key="2">
    <source>
        <dbReference type="EMBL" id="MBC8177854.1"/>
    </source>
</evidence>
<comment type="caution">
    <text evidence="2">The sequence shown here is derived from an EMBL/GenBank/DDBJ whole genome shotgun (WGS) entry which is preliminary data.</text>
</comment>
<dbReference type="Gene3D" id="3.90.1490.10">
    <property type="entry name" value="putative n-type atp pyrophosphatase, domain 2"/>
    <property type="match status" value="1"/>
</dbReference>
<evidence type="ECO:0000313" key="3">
    <source>
        <dbReference type="Proteomes" id="UP000650524"/>
    </source>
</evidence>
<dbReference type="Pfam" id="PF01902">
    <property type="entry name" value="Diphthami_syn_2"/>
    <property type="match status" value="1"/>
</dbReference>